<dbReference type="InParanoid" id="A0A5J5FBV0"/>
<evidence type="ECO:0000313" key="2">
    <source>
        <dbReference type="EMBL" id="KAA8914566.1"/>
    </source>
</evidence>
<accession>A0A5J5FBV0</accession>
<keyword evidence="1" id="KW-1133">Transmembrane helix</keyword>
<feature type="transmembrane region" description="Helical" evidence="1">
    <location>
        <begin position="20"/>
        <end position="40"/>
    </location>
</feature>
<organism evidence="2 3">
    <name type="scientific">Sphaerosporella brunnea</name>
    <dbReference type="NCBI Taxonomy" id="1250544"/>
    <lineage>
        <taxon>Eukaryota</taxon>
        <taxon>Fungi</taxon>
        <taxon>Dikarya</taxon>
        <taxon>Ascomycota</taxon>
        <taxon>Pezizomycotina</taxon>
        <taxon>Pezizomycetes</taxon>
        <taxon>Pezizales</taxon>
        <taxon>Pyronemataceae</taxon>
        <taxon>Sphaerosporella</taxon>
    </lineage>
</organism>
<evidence type="ECO:0000256" key="1">
    <source>
        <dbReference type="SAM" id="Phobius"/>
    </source>
</evidence>
<comment type="caution">
    <text evidence="2">The sequence shown here is derived from an EMBL/GenBank/DDBJ whole genome shotgun (WGS) entry which is preliminary data.</text>
</comment>
<keyword evidence="3" id="KW-1185">Reference proteome</keyword>
<keyword evidence="1" id="KW-0812">Transmembrane</keyword>
<name>A0A5J5FBV0_9PEZI</name>
<dbReference type="EMBL" id="VXIS01000005">
    <property type="protein sequence ID" value="KAA8914566.1"/>
    <property type="molecule type" value="Genomic_DNA"/>
</dbReference>
<sequence length="69" mass="8322">MRRHSLRYEMWTGRGCSGLIDISVVCISLLDIFFVVFCFVFEQVREFIVFFFFFTFFFPFFILFSSATL</sequence>
<dbReference type="AlphaFoldDB" id="A0A5J5FBV0"/>
<gene>
    <name evidence="2" type="ORF">FN846DRAFT_926842</name>
</gene>
<feature type="transmembrane region" description="Helical" evidence="1">
    <location>
        <begin position="47"/>
        <end position="67"/>
    </location>
</feature>
<proteinExistence type="predicted"/>
<reference evidence="2 3" key="1">
    <citation type="submission" date="2019-09" db="EMBL/GenBank/DDBJ databases">
        <title>Draft genome of the ectomycorrhizal ascomycete Sphaerosporella brunnea.</title>
        <authorList>
            <consortium name="DOE Joint Genome Institute"/>
            <person name="Benucci G.M."/>
            <person name="Marozzi G."/>
            <person name="Antonielli L."/>
            <person name="Sanchez S."/>
            <person name="Marco P."/>
            <person name="Wang X."/>
            <person name="Falini L.B."/>
            <person name="Barry K."/>
            <person name="Haridas S."/>
            <person name="Lipzen A."/>
            <person name="Labutti K."/>
            <person name="Grigoriev I.V."/>
            <person name="Murat C."/>
            <person name="Martin F."/>
            <person name="Albertini E."/>
            <person name="Donnini D."/>
            <person name="Bonito G."/>
        </authorList>
    </citation>
    <scope>NUCLEOTIDE SEQUENCE [LARGE SCALE GENOMIC DNA]</scope>
    <source>
        <strain evidence="2 3">Sb_GMNB300</strain>
    </source>
</reference>
<protein>
    <submittedName>
        <fullName evidence="2">Uncharacterized protein</fullName>
    </submittedName>
</protein>
<dbReference type="Proteomes" id="UP000326924">
    <property type="component" value="Unassembled WGS sequence"/>
</dbReference>
<keyword evidence="1" id="KW-0472">Membrane</keyword>
<evidence type="ECO:0000313" key="3">
    <source>
        <dbReference type="Proteomes" id="UP000326924"/>
    </source>
</evidence>